<evidence type="ECO:0000256" key="3">
    <source>
        <dbReference type="ARBA" id="ARBA00022525"/>
    </source>
</evidence>
<dbReference type="GO" id="GO:0008083">
    <property type="term" value="F:growth factor activity"/>
    <property type="evidence" value="ECO:0007669"/>
    <property type="project" value="UniProtKB-KW"/>
</dbReference>
<reference evidence="11" key="1">
    <citation type="submission" date="2020-01" db="EMBL/GenBank/DDBJ databases">
        <title>Draft genome sequence of the Termite Coptotermes fromosanus.</title>
        <authorList>
            <person name="Itakura S."/>
            <person name="Yosikawa Y."/>
            <person name="Umezawa K."/>
        </authorList>
    </citation>
    <scope>NUCLEOTIDE SEQUENCE [LARGE SCALE GENOMIC DNA]</scope>
</reference>
<dbReference type="Proteomes" id="UP000502823">
    <property type="component" value="Unassembled WGS sequence"/>
</dbReference>
<keyword evidence="5 8" id="KW-0339">Growth factor</keyword>
<dbReference type="PANTHER" id="PTHR11848">
    <property type="entry name" value="TGF-BETA FAMILY"/>
    <property type="match status" value="1"/>
</dbReference>
<accession>A0A6L2Q3R3</accession>
<feature type="domain" description="TGF-beta family profile" evidence="9">
    <location>
        <begin position="145"/>
        <end position="263"/>
    </location>
</feature>
<evidence type="ECO:0000256" key="1">
    <source>
        <dbReference type="ARBA" id="ARBA00004613"/>
    </source>
</evidence>
<dbReference type="EMBL" id="BLKM01000900">
    <property type="protein sequence ID" value="GFG39459.1"/>
    <property type="molecule type" value="Genomic_DNA"/>
</dbReference>
<dbReference type="OrthoDB" id="6516235at2759"/>
<keyword evidence="3" id="KW-0964">Secreted</keyword>
<organism evidence="10 11">
    <name type="scientific">Coptotermes formosanus</name>
    <name type="common">Formosan subterranean termite</name>
    <dbReference type="NCBI Taxonomy" id="36987"/>
    <lineage>
        <taxon>Eukaryota</taxon>
        <taxon>Metazoa</taxon>
        <taxon>Ecdysozoa</taxon>
        <taxon>Arthropoda</taxon>
        <taxon>Hexapoda</taxon>
        <taxon>Insecta</taxon>
        <taxon>Pterygota</taxon>
        <taxon>Neoptera</taxon>
        <taxon>Polyneoptera</taxon>
        <taxon>Dictyoptera</taxon>
        <taxon>Blattodea</taxon>
        <taxon>Blattoidea</taxon>
        <taxon>Termitoidae</taxon>
        <taxon>Rhinotermitidae</taxon>
        <taxon>Coptotermes</taxon>
    </lineage>
</organism>
<dbReference type="Gene3D" id="2.60.120.970">
    <property type="match status" value="1"/>
</dbReference>
<dbReference type="InterPro" id="IPR001839">
    <property type="entry name" value="TGF-b_C"/>
</dbReference>
<evidence type="ECO:0000256" key="4">
    <source>
        <dbReference type="ARBA" id="ARBA00022729"/>
    </source>
</evidence>
<dbReference type="GO" id="GO:0005125">
    <property type="term" value="F:cytokine activity"/>
    <property type="evidence" value="ECO:0007669"/>
    <property type="project" value="TreeGrafter"/>
</dbReference>
<keyword evidence="6" id="KW-1015">Disulfide bond</keyword>
<protein>
    <recommendedName>
        <fullName evidence="9">TGF-beta family profile domain-containing protein</fullName>
    </recommendedName>
</protein>
<dbReference type="PANTHER" id="PTHR11848:SF298">
    <property type="entry name" value="DAWDLE, ISOFORM A"/>
    <property type="match status" value="1"/>
</dbReference>
<keyword evidence="4" id="KW-0732">Signal</keyword>
<keyword evidence="11" id="KW-1185">Reference proteome</keyword>
<gene>
    <name evidence="10" type="ORF">Cfor_08408</name>
</gene>
<feature type="non-terminal residue" evidence="10">
    <location>
        <position position="263"/>
    </location>
</feature>
<dbReference type="InParanoid" id="A0A6L2Q3R3"/>
<dbReference type="SMART" id="SM00204">
    <property type="entry name" value="TGFB"/>
    <property type="match status" value="1"/>
</dbReference>
<comment type="caution">
    <text evidence="10">The sequence shown here is derived from an EMBL/GenBank/DDBJ whole genome shotgun (WGS) entry which is preliminary data.</text>
</comment>
<proteinExistence type="inferred from homology"/>
<dbReference type="Pfam" id="PF00019">
    <property type="entry name" value="TGF_beta"/>
    <property type="match status" value="1"/>
</dbReference>
<dbReference type="Gene3D" id="2.10.90.10">
    <property type="entry name" value="Cystine-knot cytokines"/>
    <property type="match status" value="1"/>
</dbReference>
<keyword evidence="7" id="KW-0325">Glycoprotein</keyword>
<name>A0A6L2Q3R3_COPFO</name>
<dbReference type="PROSITE" id="PS51362">
    <property type="entry name" value="TGF_BETA_2"/>
    <property type="match status" value="1"/>
</dbReference>
<dbReference type="CDD" id="cd13752">
    <property type="entry name" value="TGF_beta_INHB"/>
    <property type="match status" value="1"/>
</dbReference>
<evidence type="ECO:0000256" key="2">
    <source>
        <dbReference type="ARBA" id="ARBA00006656"/>
    </source>
</evidence>
<dbReference type="InterPro" id="IPR017948">
    <property type="entry name" value="TGFb_CS"/>
</dbReference>
<dbReference type="SUPFAM" id="SSF57501">
    <property type="entry name" value="Cystine-knot cytokines"/>
    <property type="match status" value="1"/>
</dbReference>
<evidence type="ECO:0000313" key="10">
    <source>
        <dbReference type="EMBL" id="GFG39459.1"/>
    </source>
</evidence>
<comment type="similarity">
    <text evidence="2 8">Belongs to the TGF-beta family.</text>
</comment>
<dbReference type="InterPro" id="IPR015615">
    <property type="entry name" value="TGF-beta-rel"/>
</dbReference>
<dbReference type="GO" id="GO:0005615">
    <property type="term" value="C:extracellular space"/>
    <property type="evidence" value="ECO:0007669"/>
    <property type="project" value="TreeGrafter"/>
</dbReference>
<sequence>MDKLINGVKCTVASVSPGACFTFKLPAELQADDVTTVEFWAYKESDQGDSQNQTFVVSEIAWWNLNQGMEKSKQIAIHETDIKAGWMKISLIWTVKSWLEYQELTHVIHIACKTCAMTTKSPVSLESEHKSFIIISTKTTKQSNRQKRNINCHPGVSECCRENLYISFADLGWDQWILQPSGYHAYFCRGSCNNAASITQSAAHHSSLIQRLLYLHSSSARQLELVPCCAPAKLSPLQMLYVDNNQTITHVTLPNMVVEACGC</sequence>
<comment type="subcellular location">
    <subcellularLocation>
        <location evidence="1">Secreted</location>
    </subcellularLocation>
</comment>
<evidence type="ECO:0000256" key="7">
    <source>
        <dbReference type="ARBA" id="ARBA00023180"/>
    </source>
</evidence>
<evidence type="ECO:0000256" key="8">
    <source>
        <dbReference type="RuleBase" id="RU000354"/>
    </source>
</evidence>
<evidence type="ECO:0000256" key="6">
    <source>
        <dbReference type="ARBA" id="ARBA00023157"/>
    </source>
</evidence>
<evidence type="ECO:0000256" key="5">
    <source>
        <dbReference type="ARBA" id="ARBA00023030"/>
    </source>
</evidence>
<dbReference type="AlphaFoldDB" id="A0A6L2Q3R3"/>
<evidence type="ECO:0000259" key="9">
    <source>
        <dbReference type="PROSITE" id="PS51362"/>
    </source>
</evidence>
<dbReference type="PROSITE" id="PS00250">
    <property type="entry name" value="TGF_BETA_1"/>
    <property type="match status" value="1"/>
</dbReference>
<dbReference type="FunFam" id="2.10.90.10:FF:000001">
    <property type="entry name" value="Bone morphogenetic protein 4"/>
    <property type="match status" value="1"/>
</dbReference>
<evidence type="ECO:0000313" key="11">
    <source>
        <dbReference type="Proteomes" id="UP000502823"/>
    </source>
</evidence>
<dbReference type="InterPro" id="IPR029034">
    <property type="entry name" value="Cystine-knot_cytokine"/>
</dbReference>